<dbReference type="Pfam" id="PF01554">
    <property type="entry name" value="MatE"/>
    <property type="match status" value="2"/>
</dbReference>
<dbReference type="GO" id="GO:0005886">
    <property type="term" value="C:plasma membrane"/>
    <property type="evidence" value="ECO:0007669"/>
    <property type="project" value="UniProtKB-SubCell"/>
</dbReference>
<dbReference type="PANTHER" id="PTHR43298">
    <property type="entry name" value="MULTIDRUG RESISTANCE PROTEIN NORM-RELATED"/>
    <property type="match status" value="1"/>
</dbReference>
<keyword evidence="2" id="KW-0813">Transport</keyword>
<evidence type="ECO:0000256" key="9">
    <source>
        <dbReference type="ARBA" id="ARBA00031636"/>
    </source>
</evidence>
<dbReference type="RefSeq" id="WP_257770050.1">
    <property type="nucleotide sequence ID" value="NZ_CP102480.1"/>
</dbReference>
<organism evidence="11 12">
    <name type="scientific">Nisaea acidiphila</name>
    <dbReference type="NCBI Taxonomy" id="1862145"/>
    <lineage>
        <taxon>Bacteria</taxon>
        <taxon>Pseudomonadati</taxon>
        <taxon>Pseudomonadota</taxon>
        <taxon>Alphaproteobacteria</taxon>
        <taxon>Rhodospirillales</taxon>
        <taxon>Thalassobaculaceae</taxon>
        <taxon>Nisaea</taxon>
    </lineage>
</organism>
<evidence type="ECO:0000313" key="12">
    <source>
        <dbReference type="Proteomes" id="UP001060336"/>
    </source>
</evidence>
<dbReference type="GO" id="GO:0015297">
    <property type="term" value="F:antiporter activity"/>
    <property type="evidence" value="ECO:0007669"/>
    <property type="project" value="UniProtKB-KW"/>
</dbReference>
<evidence type="ECO:0000313" key="11">
    <source>
        <dbReference type="EMBL" id="UUX50812.1"/>
    </source>
</evidence>
<keyword evidence="6 10" id="KW-1133">Transmembrane helix</keyword>
<feature type="transmembrane region" description="Helical" evidence="10">
    <location>
        <begin position="320"/>
        <end position="342"/>
    </location>
</feature>
<feature type="transmembrane region" description="Helical" evidence="10">
    <location>
        <begin position="23"/>
        <end position="47"/>
    </location>
</feature>
<accession>A0A9J7AX37</accession>
<feature type="transmembrane region" description="Helical" evidence="10">
    <location>
        <begin position="195"/>
        <end position="221"/>
    </location>
</feature>
<evidence type="ECO:0000256" key="6">
    <source>
        <dbReference type="ARBA" id="ARBA00022989"/>
    </source>
</evidence>
<name>A0A9J7AX37_9PROT</name>
<dbReference type="NCBIfam" id="TIGR00797">
    <property type="entry name" value="matE"/>
    <property type="match status" value="1"/>
</dbReference>
<dbReference type="Proteomes" id="UP001060336">
    <property type="component" value="Chromosome"/>
</dbReference>
<evidence type="ECO:0000256" key="1">
    <source>
        <dbReference type="ARBA" id="ARBA00004429"/>
    </source>
</evidence>
<dbReference type="KEGG" id="naci:NUH88_03710"/>
<dbReference type="InterPro" id="IPR050222">
    <property type="entry name" value="MATE_MdtK"/>
</dbReference>
<evidence type="ECO:0000256" key="7">
    <source>
        <dbReference type="ARBA" id="ARBA00023065"/>
    </source>
</evidence>
<gene>
    <name evidence="11" type="ORF">NUH88_03710</name>
</gene>
<evidence type="ECO:0000256" key="5">
    <source>
        <dbReference type="ARBA" id="ARBA00022692"/>
    </source>
</evidence>
<dbReference type="GO" id="GO:0006811">
    <property type="term" value="P:monoatomic ion transport"/>
    <property type="evidence" value="ECO:0007669"/>
    <property type="project" value="UniProtKB-KW"/>
</dbReference>
<feature type="transmembrane region" description="Helical" evidence="10">
    <location>
        <begin position="429"/>
        <end position="449"/>
    </location>
</feature>
<protein>
    <recommendedName>
        <fullName evidence="9">Multidrug-efflux transporter</fullName>
    </recommendedName>
</protein>
<evidence type="ECO:0000256" key="8">
    <source>
        <dbReference type="ARBA" id="ARBA00023136"/>
    </source>
</evidence>
<evidence type="ECO:0000256" key="3">
    <source>
        <dbReference type="ARBA" id="ARBA00022449"/>
    </source>
</evidence>
<dbReference type="PANTHER" id="PTHR43298:SF2">
    <property type="entry name" value="FMN_FAD EXPORTER YEEO-RELATED"/>
    <property type="match status" value="1"/>
</dbReference>
<evidence type="ECO:0000256" key="4">
    <source>
        <dbReference type="ARBA" id="ARBA00022475"/>
    </source>
</evidence>
<dbReference type="CDD" id="cd13131">
    <property type="entry name" value="MATE_NorM_like"/>
    <property type="match status" value="1"/>
</dbReference>
<proteinExistence type="predicted"/>
<feature type="transmembrane region" description="Helical" evidence="10">
    <location>
        <begin position="100"/>
        <end position="118"/>
    </location>
</feature>
<keyword evidence="7" id="KW-0406">Ion transport</keyword>
<feature type="transmembrane region" description="Helical" evidence="10">
    <location>
        <begin position="249"/>
        <end position="273"/>
    </location>
</feature>
<reference evidence="11" key="1">
    <citation type="submission" date="2022-08" db="EMBL/GenBank/DDBJ databases">
        <title>Nisaea acidiphila sp. nov., isolated from a marine algal debris and emended description of the genus Nisaea Urios et al. 2008.</title>
        <authorList>
            <person name="Kwon K."/>
        </authorList>
    </citation>
    <scope>NUCLEOTIDE SEQUENCE</scope>
    <source>
        <strain evidence="11">MEBiC11861</strain>
    </source>
</reference>
<dbReference type="InterPro" id="IPR048279">
    <property type="entry name" value="MdtK-like"/>
</dbReference>
<sequence>MSFSKASPVRSPWRNELSATLKLAWPLVLTQIATIALNTVDVIMIGWLGPDELAAATLATSLVFPMTFFGIGLLAATAAMFSQEIGAIRLRGVRRTLRQGFWVAISLCLPCMALLWNAEDLMRAMGQDPWLAAKGAEYTRVALWGLIPLMCFTVLRNFVTAHSRPRSAMVILILSIGVNALADYALIFGNFGAPALGLVGAAAATVIVQCFMLFGQTLFVVTDRQFRRYNLFGRFWRPDWLRYIEIMKIGVPIGLTVLAEAGLFAASSFMVGLFGPDQLAAHAVALQCSAFVFMIPLGISQAATIRVGLAAGRQRMADALLAGRTSTTLGVGVAAFTAVIFWLAAETLVGFFLRVGDPENTAAIGFAVTFLKVAAVFQLVDAGQAVGAGSLRGIKDTTVPAALAFFGYWIFGFSAGAYLAFVYGLEGAGVWMGLAVGLTVACIALILRFEILMRKALRPLTPAS</sequence>
<evidence type="ECO:0000256" key="10">
    <source>
        <dbReference type="SAM" id="Phobius"/>
    </source>
</evidence>
<dbReference type="EMBL" id="CP102480">
    <property type="protein sequence ID" value="UUX50812.1"/>
    <property type="molecule type" value="Genomic_DNA"/>
</dbReference>
<feature type="transmembrane region" description="Helical" evidence="10">
    <location>
        <begin position="279"/>
        <end position="299"/>
    </location>
</feature>
<dbReference type="PIRSF" id="PIRSF006603">
    <property type="entry name" value="DinF"/>
    <property type="match status" value="1"/>
</dbReference>
<dbReference type="GO" id="GO:0042910">
    <property type="term" value="F:xenobiotic transmembrane transporter activity"/>
    <property type="evidence" value="ECO:0007669"/>
    <property type="project" value="InterPro"/>
</dbReference>
<feature type="transmembrane region" description="Helical" evidence="10">
    <location>
        <begin position="362"/>
        <end position="380"/>
    </location>
</feature>
<evidence type="ECO:0000256" key="2">
    <source>
        <dbReference type="ARBA" id="ARBA00022448"/>
    </source>
</evidence>
<feature type="transmembrane region" description="Helical" evidence="10">
    <location>
        <begin position="138"/>
        <end position="155"/>
    </location>
</feature>
<comment type="subcellular location">
    <subcellularLocation>
        <location evidence="1">Cell inner membrane</location>
        <topology evidence="1">Multi-pass membrane protein</topology>
    </subcellularLocation>
</comment>
<keyword evidence="4" id="KW-1003">Cell membrane</keyword>
<keyword evidence="5 10" id="KW-0812">Transmembrane</keyword>
<feature type="transmembrane region" description="Helical" evidence="10">
    <location>
        <begin position="401"/>
        <end position="423"/>
    </location>
</feature>
<feature type="transmembrane region" description="Helical" evidence="10">
    <location>
        <begin position="53"/>
        <end position="79"/>
    </location>
</feature>
<keyword evidence="3" id="KW-0050">Antiport</keyword>
<keyword evidence="8 10" id="KW-0472">Membrane</keyword>
<feature type="transmembrane region" description="Helical" evidence="10">
    <location>
        <begin position="167"/>
        <end position="189"/>
    </location>
</feature>
<dbReference type="InterPro" id="IPR002528">
    <property type="entry name" value="MATE_fam"/>
</dbReference>
<keyword evidence="12" id="KW-1185">Reference proteome</keyword>
<dbReference type="AlphaFoldDB" id="A0A9J7AX37"/>